<comment type="caution">
    <text evidence="3">The sequence shown here is derived from an EMBL/GenBank/DDBJ whole genome shotgun (WGS) entry which is preliminary data.</text>
</comment>
<dbReference type="RefSeq" id="WP_239127070.1">
    <property type="nucleotide sequence ID" value="NZ_BONE01000045.1"/>
</dbReference>
<evidence type="ECO:0000259" key="2">
    <source>
        <dbReference type="PROSITE" id="PS51462"/>
    </source>
</evidence>
<evidence type="ECO:0000256" key="1">
    <source>
        <dbReference type="ARBA" id="ARBA00022801"/>
    </source>
</evidence>
<sequence length="200" mass="21801">MTGAHAYAVLDRVERFSGRVFSVVTDRVTMPGGGQADRDYVRHVGAVGVVPLRDDGSVLLVRQYRHPIGKVLWELPAGLVDVAGEPPADTAARELREEADLRCERLDLLVDLHTSPGFSDELIRLFLARGLSAVPDAERFERSDEEAEITVEWVPLDTAVAMALRGEITNAAAVAGVLAAARVRDEDWRPLRAAGTPLVR</sequence>
<gene>
    <name evidence="3" type="ORF">Asi02nite_50840</name>
</gene>
<feature type="domain" description="Nudix hydrolase" evidence="2">
    <location>
        <begin position="39"/>
        <end position="176"/>
    </location>
</feature>
<dbReference type="CDD" id="cd24158">
    <property type="entry name" value="NUDIX_ADPRase_Rv1700"/>
    <property type="match status" value="1"/>
</dbReference>
<dbReference type="Gene3D" id="3.90.79.10">
    <property type="entry name" value="Nucleoside Triphosphate Pyrophosphohydrolase"/>
    <property type="match status" value="1"/>
</dbReference>
<accession>A0ABQ4CW97</accession>
<dbReference type="PROSITE" id="PS51462">
    <property type="entry name" value="NUDIX"/>
    <property type="match status" value="1"/>
</dbReference>
<dbReference type="Pfam" id="PF00293">
    <property type="entry name" value="NUDIX"/>
    <property type="match status" value="1"/>
</dbReference>
<reference evidence="3 4" key="1">
    <citation type="submission" date="2021-01" db="EMBL/GenBank/DDBJ databases">
        <title>Whole genome shotgun sequence of Asanoa siamensis NBRC 107932.</title>
        <authorList>
            <person name="Komaki H."/>
            <person name="Tamura T."/>
        </authorList>
    </citation>
    <scope>NUCLEOTIDE SEQUENCE [LARGE SCALE GENOMIC DNA]</scope>
    <source>
        <strain evidence="3 4">NBRC 107932</strain>
    </source>
</reference>
<proteinExistence type="predicted"/>
<dbReference type="EMBL" id="BONE01000045">
    <property type="protein sequence ID" value="GIF75566.1"/>
    <property type="molecule type" value="Genomic_DNA"/>
</dbReference>
<dbReference type="InterPro" id="IPR000086">
    <property type="entry name" value="NUDIX_hydrolase_dom"/>
</dbReference>
<dbReference type="Proteomes" id="UP000604117">
    <property type="component" value="Unassembled WGS sequence"/>
</dbReference>
<dbReference type="PANTHER" id="PTHR11839">
    <property type="entry name" value="UDP/ADP-SUGAR PYROPHOSPHATASE"/>
    <property type="match status" value="1"/>
</dbReference>
<evidence type="ECO:0000313" key="4">
    <source>
        <dbReference type="Proteomes" id="UP000604117"/>
    </source>
</evidence>
<name>A0ABQ4CW97_9ACTN</name>
<protein>
    <submittedName>
        <fullName evidence="3">ADP-ribose pyrophosphatase</fullName>
    </submittedName>
</protein>
<evidence type="ECO:0000313" key="3">
    <source>
        <dbReference type="EMBL" id="GIF75566.1"/>
    </source>
</evidence>
<dbReference type="SUPFAM" id="SSF55811">
    <property type="entry name" value="Nudix"/>
    <property type="match status" value="1"/>
</dbReference>
<keyword evidence="4" id="KW-1185">Reference proteome</keyword>
<organism evidence="3 4">
    <name type="scientific">Asanoa siamensis</name>
    <dbReference type="NCBI Taxonomy" id="926357"/>
    <lineage>
        <taxon>Bacteria</taxon>
        <taxon>Bacillati</taxon>
        <taxon>Actinomycetota</taxon>
        <taxon>Actinomycetes</taxon>
        <taxon>Micromonosporales</taxon>
        <taxon>Micromonosporaceae</taxon>
        <taxon>Asanoa</taxon>
    </lineage>
</organism>
<dbReference type="PANTHER" id="PTHR11839:SF31">
    <property type="entry name" value="ADP-RIBOSE PYROPHOSPHATASE"/>
    <property type="match status" value="1"/>
</dbReference>
<keyword evidence="1" id="KW-0378">Hydrolase</keyword>
<dbReference type="InterPro" id="IPR015797">
    <property type="entry name" value="NUDIX_hydrolase-like_dom_sf"/>
</dbReference>